<dbReference type="AlphaFoldDB" id="A0A8H6CZI4"/>
<keyword evidence="4 6" id="KW-0472">Membrane</keyword>
<evidence type="ECO:0000313" key="7">
    <source>
        <dbReference type="EMBL" id="KAF5697602.1"/>
    </source>
</evidence>
<dbReference type="PANTHER" id="PTHR23501">
    <property type="entry name" value="MAJOR FACILITATOR SUPERFAMILY"/>
    <property type="match status" value="1"/>
</dbReference>
<evidence type="ECO:0000313" key="8">
    <source>
        <dbReference type="Proteomes" id="UP000544331"/>
    </source>
</evidence>
<evidence type="ECO:0000256" key="1">
    <source>
        <dbReference type="ARBA" id="ARBA00004141"/>
    </source>
</evidence>
<feature type="transmembrane region" description="Helical" evidence="6">
    <location>
        <begin position="285"/>
        <end position="303"/>
    </location>
</feature>
<proteinExistence type="predicted"/>
<evidence type="ECO:0000256" key="3">
    <source>
        <dbReference type="ARBA" id="ARBA00022989"/>
    </source>
</evidence>
<sequence>MADTTERKSGEVVEEEISRPGSTNEAFRKLWTKRTLGFAIGCILVMFFFMNLTVYTGNVYEPYATSHFKAHSLLATGAIVNGLVRIVSYPLLAKLANYFGRPQSFAGAAVCMAIGNAMYAGCNNVDTFLAGGIFDVFGDTWWNIIQQIFVADITTLVNRGIIFTLPESLSAIPTLYGGTYLGEHMLLHSSWRWGYGMWAIILPVTAIPTIGIMIWMNRRAKRIGLITEKISFMHGAEPGVVGKIKHVATQLDLVGALLLIGGLAMTLLPMTIAGRNNTDRWSRPSSIVLIIVGVLTFIAFLVWDGRFASNPIIPYRTIRERNVIVACASCIIIAMADSIYRPFLSSFLQVAGHYSPGAATRVDNAQRVAYNIGALVAGLSLKFAKNTKPFIMLGVVLIILACGLPIYLTNISGTHIASEAAFITSKSLLGVGRGFTQVPLQVSLQAVLENEQVGIATAVFLSSLGFGSNLGVTISGAIWNSVLPRKLNSYFGKEEGGKIFGSIVVARAYEVGTADRNAVDECYRETQQTLAIGSVCVSGLLLVMVYLVRNVKLGAEDEKRAAQADKELEWAIKQKEAQDDAPVELESGRRYVD</sequence>
<name>A0A8H6CZI4_9HYPO</name>
<dbReference type="Proteomes" id="UP000544331">
    <property type="component" value="Unassembled WGS sequence"/>
</dbReference>
<evidence type="ECO:0000256" key="2">
    <source>
        <dbReference type="ARBA" id="ARBA00022692"/>
    </source>
</evidence>
<accession>A0A8H6CZI4</accession>
<comment type="subcellular location">
    <subcellularLocation>
        <location evidence="1">Membrane</location>
        <topology evidence="1">Multi-pass membrane protein</topology>
    </subcellularLocation>
</comment>
<dbReference type="InterPro" id="IPR036259">
    <property type="entry name" value="MFS_trans_sf"/>
</dbReference>
<feature type="transmembrane region" description="Helical" evidence="6">
    <location>
        <begin position="36"/>
        <end position="58"/>
    </location>
</feature>
<dbReference type="PANTHER" id="PTHR23501:SF87">
    <property type="entry name" value="SIDEROPHORE IRON TRANSPORTER 2"/>
    <property type="match status" value="1"/>
</dbReference>
<dbReference type="InterPro" id="IPR011701">
    <property type="entry name" value="MFS"/>
</dbReference>
<dbReference type="Gene3D" id="1.20.1250.20">
    <property type="entry name" value="MFS general substrate transporter like domains"/>
    <property type="match status" value="2"/>
</dbReference>
<keyword evidence="5" id="KW-0325">Glycoprotein</keyword>
<feature type="transmembrane region" description="Helical" evidence="6">
    <location>
        <begin position="323"/>
        <end position="344"/>
    </location>
</feature>
<evidence type="ECO:0000256" key="6">
    <source>
        <dbReference type="SAM" id="Phobius"/>
    </source>
</evidence>
<feature type="transmembrane region" description="Helical" evidence="6">
    <location>
        <begin position="253"/>
        <end position="273"/>
    </location>
</feature>
<keyword evidence="2 6" id="KW-0812">Transmembrane</keyword>
<gene>
    <name evidence="7" type="ORF">FMUND_15352</name>
</gene>
<feature type="transmembrane region" description="Helical" evidence="6">
    <location>
        <begin position="70"/>
        <end position="92"/>
    </location>
</feature>
<keyword evidence="8" id="KW-1185">Reference proteome</keyword>
<feature type="transmembrane region" description="Helical" evidence="6">
    <location>
        <begin position="195"/>
        <end position="216"/>
    </location>
</feature>
<evidence type="ECO:0000256" key="4">
    <source>
        <dbReference type="ARBA" id="ARBA00023136"/>
    </source>
</evidence>
<dbReference type="Pfam" id="PF07690">
    <property type="entry name" value="MFS_1"/>
    <property type="match status" value="1"/>
</dbReference>
<feature type="transmembrane region" description="Helical" evidence="6">
    <location>
        <begin position="390"/>
        <end position="408"/>
    </location>
</feature>
<dbReference type="EMBL" id="JAAOAN010001001">
    <property type="protein sequence ID" value="KAF5697602.1"/>
    <property type="molecule type" value="Genomic_DNA"/>
</dbReference>
<feature type="transmembrane region" description="Helical" evidence="6">
    <location>
        <begin position="530"/>
        <end position="548"/>
    </location>
</feature>
<protein>
    <submittedName>
        <fullName evidence="7">Major facilitator</fullName>
    </submittedName>
</protein>
<comment type="caution">
    <text evidence="7">The sequence shown here is derived from an EMBL/GenBank/DDBJ whole genome shotgun (WGS) entry which is preliminary data.</text>
</comment>
<dbReference type="GO" id="GO:0005886">
    <property type="term" value="C:plasma membrane"/>
    <property type="evidence" value="ECO:0007669"/>
    <property type="project" value="TreeGrafter"/>
</dbReference>
<dbReference type="GO" id="GO:0015343">
    <property type="term" value="F:siderophore-iron transmembrane transporter activity"/>
    <property type="evidence" value="ECO:0007669"/>
    <property type="project" value="TreeGrafter"/>
</dbReference>
<organism evidence="7 8">
    <name type="scientific">Fusarium mundagurra</name>
    <dbReference type="NCBI Taxonomy" id="1567541"/>
    <lineage>
        <taxon>Eukaryota</taxon>
        <taxon>Fungi</taxon>
        <taxon>Dikarya</taxon>
        <taxon>Ascomycota</taxon>
        <taxon>Pezizomycotina</taxon>
        <taxon>Sordariomycetes</taxon>
        <taxon>Hypocreomycetidae</taxon>
        <taxon>Hypocreales</taxon>
        <taxon>Nectriaceae</taxon>
        <taxon>Fusarium</taxon>
        <taxon>Fusarium fujikuroi species complex</taxon>
    </lineage>
</organism>
<dbReference type="OrthoDB" id="2241241at2759"/>
<keyword evidence="3 6" id="KW-1133">Transmembrane helix</keyword>
<evidence type="ECO:0000256" key="5">
    <source>
        <dbReference type="ARBA" id="ARBA00023180"/>
    </source>
</evidence>
<dbReference type="SUPFAM" id="SSF103473">
    <property type="entry name" value="MFS general substrate transporter"/>
    <property type="match status" value="1"/>
</dbReference>
<reference evidence="7 8" key="1">
    <citation type="submission" date="2020-05" db="EMBL/GenBank/DDBJ databases">
        <title>Identification and distribution of gene clusters putatively required for synthesis of sphingolipid metabolism inhibitors in phylogenetically diverse species of the filamentous fungus Fusarium.</title>
        <authorList>
            <person name="Kim H.-S."/>
            <person name="Busman M."/>
            <person name="Brown D.W."/>
            <person name="Divon H."/>
            <person name="Uhlig S."/>
            <person name="Proctor R.H."/>
        </authorList>
    </citation>
    <scope>NUCLEOTIDE SEQUENCE [LARGE SCALE GENOMIC DNA]</scope>
    <source>
        <strain evidence="7 8">NRRL 66235</strain>
    </source>
</reference>